<evidence type="ECO:0000256" key="1">
    <source>
        <dbReference type="SAM" id="Phobius"/>
    </source>
</evidence>
<dbReference type="GeneID" id="105428172"/>
<dbReference type="KEGG" id="pbar:105428172"/>
<feature type="transmembrane region" description="Helical" evidence="1">
    <location>
        <begin position="31"/>
        <end position="50"/>
    </location>
</feature>
<dbReference type="RefSeq" id="XP_011638609.1">
    <property type="nucleotide sequence ID" value="XM_011640307.2"/>
</dbReference>
<dbReference type="OrthoDB" id="7552770at2759"/>
<reference evidence="3" key="1">
    <citation type="submission" date="2025-08" db="UniProtKB">
        <authorList>
            <consortium name="RefSeq"/>
        </authorList>
    </citation>
    <scope>IDENTIFICATION</scope>
</reference>
<feature type="transmembrane region" description="Helical" evidence="1">
    <location>
        <begin position="94"/>
        <end position="115"/>
    </location>
</feature>
<evidence type="ECO:0000313" key="2">
    <source>
        <dbReference type="Proteomes" id="UP000504615"/>
    </source>
</evidence>
<name>A0A6I9WCS8_9HYME</name>
<evidence type="ECO:0000313" key="3">
    <source>
        <dbReference type="RefSeq" id="XP_011638609.1"/>
    </source>
</evidence>
<gene>
    <name evidence="3" type="primary">LOC105428172</name>
</gene>
<keyword evidence="1" id="KW-0472">Membrane</keyword>
<feature type="transmembrane region" description="Helical" evidence="1">
    <location>
        <begin position="62"/>
        <end position="82"/>
    </location>
</feature>
<dbReference type="AlphaFoldDB" id="A0A6I9WCS8"/>
<accession>A0A6I9WCS8</accession>
<keyword evidence="1" id="KW-1133">Transmembrane helix</keyword>
<proteinExistence type="predicted"/>
<protein>
    <submittedName>
        <fullName evidence="3">Uncharacterized protein LOC105428172</fullName>
    </submittedName>
</protein>
<keyword evidence="1" id="KW-0812">Transmembrane</keyword>
<keyword evidence="2" id="KW-1185">Reference proteome</keyword>
<dbReference type="Proteomes" id="UP000504615">
    <property type="component" value="Unplaced"/>
</dbReference>
<sequence>MKNAPNYYYNVTKRMLLLVGQWPYQERKSRLFRVSLITAMTFSMTVPQVGKIIQCDGNAQCITLVIPSCILMVLITVKVYTCQFNSNKVCQYKNLYYALTEKCLVFLSKIIIYGFL</sequence>
<organism evidence="2 3">
    <name type="scientific">Pogonomyrmex barbatus</name>
    <name type="common">red harvester ant</name>
    <dbReference type="NCBI Taxonomy" id="144034"/>
    <lineage>
        <taxon>Eukaryota</taxon>
        <taxon>Metazoa</taxon>
        <taxon>Ecdysozoa</taxon>
        <taxon>Arthropoda</taxon>
        <taxon>Hexapoda</taxon>
        <taxon>Insecta</taxon>
        <taxon>Pterygota</taxon>
        <taxon>Neoptera</taxon>
        <taxon>Endopterygota</taxon>
        <taxon>Hymenoptera</taxon>
        <taxon>Apocrita</taxon>
        <taxon>Aculeata</taxon>
        <taxon>Formicoidea</taxon>
        <taxon>Formicidae</taxon>
        <taxon>Myrmicinae</taxon>
        <taxon>Pogonomyrmex</taxon>
    </lineage>
</organism>